<organism evidence="1 2">
    <name type="scientific">Anopheles culicifacies</name>
    <dbReference type="NCBI Taxonomy" id="139723"/>
    <lineage>
        <taxon>Eukaryota</taxon>
        <taxon>Metazoa</taxon>
        <taxon>Ecdysozoa</taxon>
        <taxon>Arthropoda</taxon>
        <taxon>Hexapoda</taxon>
        <taxon>Insecta</taxon>
        <taxon>Pterygota</taxon>
        <taxon>Neoptera</taxon>
        <taxon>Endopterygota</taxon>
        <taxon>Diptera</taxon>
        <taxon>Nematocera</taxon>
        <taxon>Culicoidea</taxon>
        <taxon>Culicidae</taxon>
        <taxon>Anophelinae</taxon>
        <taxon>Anopheles</taxon>
        <taxon>culicifacies species complex</taxon>
    </lineage>
</organism>
<dbReference type="AlphaFoldDB" id="A0A182MRL8"/>
<sequence>MIGGPRTPPCDDVLTGETCTGLDFPTQICPGTFHVPYSADAETALLLPAALSKSRHENDTSDIRRNLRLRYKNAFKHNRGNEISINNPQPNRTPITCECAFGKPVTRVLNVRIGALLAHGHEVVALKGWNVPPCCRIWYRAVYISSSAVAASRRASKSRDHVSYYVYCVEFEVIKATKACHKDNTYRGLAEGERVIVRCDLEALHEDKTVDTLSSNSVQDDEEPDTPKYRCRGDGLTGRNTRFTTLAMPACRGKWMRLTVGQPKKCPSSDAQFIFV</sequence>
<protein>
    <submittedName>
        <fullName evidence="1">Uncharacterized protein</fullName>
    </submittedName>
</protein>
<accession>A0A182MRL8</accession>
<evidence type="ECO:0000313" key="2">
    <source>
        <dbReference type="Proteomes" id="UP000075883"/>
    </source>
</evidence>
<dbReference type="EnsemblMetazoa" id="ACUA024597-RA">
    <property type="protein sequence ID" value="ACUA024597-PA"/>
    <property type="gene ID" value="ACUA024597"/>
</dbReference>
<reference evidence="2" key="1">
    <citation type="submission" date="2013-09" db="EMBL/GenBank/DDBJ databases">
        <title>The Genome Sequence of Anopheles culicifacies species A.</title>
        <authorList>
            <consortium name="The Broad Institute Genomics Platform"/>
            <person name="Neafsey D.E."/>
            <person name="Besansky N."/>
            <person name="Howell P."/>
            <person name="Walton C."/>
            <person name="Young S.K."/>
            <person name="Zeng Q."/>
            <person name="Gargeya S."/>
            <person name="Fitzgerald M."/>
            <person name="Haas B."/>
            <person name="Abouelleil A."/>
            <person name="Allen A.W."/>
            <person name="Alvarado L."/>
            <person name="Arachchi H.M."/>
            <person name="Berlin A.M."/>
            <person name="Chapman S.B."/>
            <person name="Gainer-Dewar J."/>
            <person name="Goldberg J."/>
            <person name="Griggs A."/>
            <person name="Gujja S."/>
            <person name="Hansen M."/>
            <person name="Howarth C."/>
            <person name="Imamovic A."/>
            <person name="Ireland A."/>
            <person name="Larimer J."/>
            <person name="McCowan C."/>
            <person name="Murphy C."/>
            <person name="Pearson M."/>
            <person name="Poon T.W."/>
            <person name="Priest M."/>
            <person name="Roberts A."/>
            <person name="Saif S."/>
            <person name="Shea T."/>
            <person name="Sisk P."/>
            <person name="Sykes S."/>
            <person name="Wortman J."/>
            <person name="Nusbaum C."/>
            <person name="Birren B."/>
        </authorList>
    </citation>
    <scope>NUCLEOTIDE SEQUENCE [LARGE SCALE GENOMIC DNA]</scope>
    <source>
        <strain evidence="2">A-37</strain>
    </source>
</reference>
<evidence type="ECO:0000313" key="1">
    <source>
        <dbReference type="EnsemblMetazoa" id="ACUA024597-PA"/>
    </source>
</evidence>
<dbReference type="PANTHER" id="PTHR20920:SF5">
    <property type="entry name" value="SMB DOMAIN-CONTAINING PROTEIN"/>
    <property type="match status" value="1"/>
</dbReference>
<reference evidence="1" key="2">
    <citation type="submission" date="2020-05" db="UniProtKB">
        <authorList>
            <consortium name="EnsemblMetazoa"/>
        </authorList>
    </citation>
    <scope>IDENTIFICATION</scope>
    <source>
        <strain evidence="1">A-37</strain>
    </source>
</reference>
<dbReference type="PANTHER" id="PTHR20920">
    <property type="entry name" value="RPE-SPONDIN"/>
    <property type="match status" value="1"/>
</dbReference>
<proteinExistence type="predicted"/>
<keyword evidence="2" id="KW-1185">Reference proteome</keyword>
<dbReference type="EMBL" id="AXCM01007008">
    <property type="status" value="NOT_ANNOTATED_CDS"/>
    <property type="molecule type" value="Genomic_DNA"/>
</dbReference>
<dbReference type="InterPro" id="IPR039942">
    <property type="entry name" value="SBSPO"/>
</dbReference>
<name>A0A182MRL8_9DIPT</name>
<dbReference type="Proteomes" id="UP000075883">
    <property type="component" value="Unassembled WGS sequence"/>
</dbReference>
<dbReference type="VEuPathDB" id="VectorBase:ACUA024597"/>
<dbReference type="STRING" id="139723.A0A182MRL8"/>